<keyword evidence="3 7" id="KW-0521">NADP</keyword>
<keyword evidence="2 7" id="KW-0479">Metal-binding</keyword>
<keyword evidence="7" id="KW-0170">Cobalt</keyword>
<dbReference type="KEGG" id="elio:KO353_08970"/>
<comment type="function">
    <text evidence="7">Catalyzes the NAD(P)-dependent oxidation of 4-(phosphooxy)-L-threonine (HTP) into 2-amino-3-oxo-4-(phosphooxy)butyric acid which spontaneously decarboxylates to form 3-amino-2-oxopropyl phosphate (AHAP).</text>
</comment>
<keyword evidence="5 7" id="KW-0520">NAD</keyword>
<keyword evidence="4 7" id="KW-0560">Oxidoreductase</keyword>
<keyword evidence="7" id="KW-0862">Zinc</keyword>
<dbReference type="GO" id="GO:0005737">
    <property type="term" value="C:cytoplasm"/>
    <property type="evidence" value="ECO:0007669"/>
    <property type="project" value="UniProtKB-SubCell"/>
</dbReference>
<dbReference type="InterPro" id="IPR037510">
    <property type="entry name" value="PdxA"/>
</dbReference>
<reference evidence="8" key="1">
    <citation type="submission" date="2021-06" db="EMBL/GenBank/DDBJ databases">
        <title>Elioraea tepida, sp. nov., a moderately thermophilic aerobic anoxygenic phototrophic bacterium isolated from an alkaline siliceous hot spring mat community in Yellowstone National Park, WY, USA.</title>
        <authorList>
            <person name="Saini M.K."/>
            <person name="Yoshida S."/>
            <person name="Sebastian A."/>
            <person name="Hirose S."/>
            <person name="Hara E."/>
            <person name="Tamaki H."/>
            <person name="Soulier N.T."/>
            <person name="Albert I."/>
            <person name="Hanada S."/>
            <person name="Bryant D.A."/>
            <person name="Tank M."/>
        </authorList>
    </citation>
    <scope>NUCLEOTIDE SEQUENCE</scope>
    <source>
        <strain evidence="8">MS-P2</strain>
    </source>
</reference>
<evidence type="ECO:0000313" key="9">
    <source>
        <dbReference type="Proteomes" id="UP000694001"/>
    </source>
</evidence>
<feature type="binding site" evidence="7">
    <location>
        <position position="137"/>
    </location>
    <ligand>
        <name>substrate</name>
    </ligand>
</feature>
<comment type="similarity">
    <text evidence="7">Belongs to the PdxA family.</text>
</comment>
<dbReference type="EMBL" id="CP076448">
    <property type="protein sequence ID" value="QXM23467.1"/>
    <property type="molecule type" value="Genomic_DNA"/>
</dbReference>
<feature type="binding site" evidence="7">
    <location>
        <position position="266"/>
    </location>
    <ligand>
        <name>a divalent metal cation</name>
        <dbReference type="ChEBI" id="CHEBI:60240"/>
        <note>ligand shared between dimeric partners</note>
    </ligand>
</feature>
<dbReference type="NCBIfam" id="NF003699">
    <property type="entry name" value="PRK05312.1"/>
    <property type="match status" value="1"/>
</dbReference>
<feature type="binding site" evidence="7">
    <location>
        <position position="292"/>
    </location>
    <ligand>
        <name>substrate</name>
    </ligand>
</feature>
<organism evidence="8 9">
    <name type="scientific">Elioraea tepida</name>
    <dbReference type="NCBI Taxonomy" id="2843330"/>
    <lineage>
        <taxon>Bacteria</taxon>
        <taxon>Pseudomonadati</taxon>
        <taxon>Pseudomonadota</taxon>
        <taxon>Alphaproteobacteria</taxon>
        <taxon>Acetobacterales</taxon>
        <taxon>Elioraeaceae</taxon>
        <taxon>Elioraea</taxon>
    </lineage>
</organism>
<evidence type="ECO:0000256" key="3">
    <source>
        <dbReference type="ARBA" id="ARBA00022857"/>
    </source>
</evidence>
<keyword evidence="9" id="KW-1185">Reference proteome</keyword>
<dbReference type="InterPro" id="IPR005255">
    <property type="entry name" value="PdxA_fam"/>
</dbReference>
<accession>A0A975YIJ8</accession>
<comment type="subcellular location">
    <subcellularLocation>
        <location evidence="7">Cytoplasm</location>
    </subcellularLocation>
</comment>
<comment type="catalytic activity">
    <reaction evidence="7">
        <text>4-(phosphooxy)-L-threonine + NAD(+) = 3-amino-2-oxopropyl phosphate + CO2 + NADH</text>
        <dbReference type="Rhea" id="RHEA:32275"/>
        <dbReference type="ChEBI" id="CHEBI:16526"/>
        <dbReference type="ChEBI" id="CHEBI:57279"/>
        <dbReference type="ChEBI" id="CHEBI:57540"/>
        <dbReference type="ChEBI" id="CHEBI:57945"/>
        <dbReference type="ChEBI" id="CHEBI:58452"/>
        <dbReference type="EC" id="1.1.1.262"/>
    </reaction>
</comment>
<keyword evidence="1 7" id="KW-0963">Cytoplasm</keyword>
<dbReference type="GO" id="GO:0042823">
    <property type="term" value="P:pyridoxal phosphate biosynthetic process"/>
    <property type="evidence" value="ECO:0007669"/>
    <property type="project" value="UniProtKB-UniRule"/>
</dbReference>
<comment type="miscellaneous">
    <text evidence="7">The active site is located at the dimer interface.</text>
</comment>
<keyword evidence="7" id="KW-0460">Magnesium</keyword>
<proteinExistence type="inferred from homology"/>
<comment type="cofactor">
    <cofactor evidence="7">
        <name>Zn(2+)</name>
        <dbReference type="ChEBI" id="CHEBI:29105"/>
    </cofactor>
    <cofactor evidence="7">
        <name>Mg(2+)</name>
        <dbReference type="ChEBI" id="CHEBI:18420"/>
    </cofactor>
    <cofactor evidence="7">
        <name>Co(2+)</name>
        <dbReference type="ChEBI" id="CHEBI:48828"/>
    </cofactor>
    <text evidence="7">Binds 1 divalent metal cation per subunit. Can use ions such as Zn(2+), Mg(2+) or Co(2+).</text>
</comment>
<dbReference type="GO" id="GO:0051287">
    <property type="term" value="F:NAD binding"/>
    <property type="evidence" value="ECO:0007669"/>
    <property type="project" value="InterPro"/>
</dbReference>
<feature type="binding site" evidence="7">
    <location>
        <position position="211"/>
    </location>
    <ligand>
        <name>a divalent metal cation</name>
        <dbReference type="ChEBI" id="CHEBI:60240"/>
        <note>ligand shared between dimeric partners</note>
    </ligand>
</feature>
<comment type="pathway">
    <text evidence="7">Cofactor biosynthesis; pyridoxine 5'-phosphate biosynthesis; pyridoxine 5'-phosphate from D-erythrose 4-phosphate: step 4/5.</text>
</comment>
<name>A0A975YIJ8_9PROT</name>
<protein>
    <recommendedName>
        <fullName evidence="7">4-hydroxythreonine-4-phosphate dehydrogenase</fullName>
        <ecNumber evidence="7">1.1.1.262</ecNumber>
    </recommendedName>
    <alternativeName>
        <fullName evidence="7">4-(phosphohydroxy)-L-threonine dehydrogenase</fullName>
    </alternativeName>
</protein>
<evidence type="ECO:0000256" key="7">
    <source>
        <dbReference type="HAMAP-Rule" id="MF_00536"/>
    </source>
</evidence>
<feature type="binding site" evidence="7">
    <location>
        <position position="166"/>
    </location>
    <ligand>
        <name>a divalent metal cation</name>
        <dbReference type="ChEBI" id="CHEBI:60240"/>
        <note>ligand shared between dimeric partners</note>
    </ligand>
</feature>
<dbReference type="GO" id="GO:0008270">
    <property type="term" value="F:zinc ion binding"/>
    <property type="evidence" value="ECO:0007669"/>
    <property type="project" value="UniProtKB-UniRule"/>
</dbReference>
<evidence type="ECO:0000256" key="2">
    <source>
        <dbReference type="ARBA" id="ARBA00022723"/>
    </source>
</evidence>
<dbReference type="RefSeq" id="WP_218284327.1">
    <property type="nucleotide sequence ID" value="NZ_CP076448.1"/>
</dbReference>
<dbReference type="PANTHER" id="PTHR30004:SF6">
    <property type="entry name" value="D-THREONATE 4-PHOSPHATE DEHYDROGENASE"/>
    <property type="match status" value="1"/>
</dbReference>
<dbReference type="PANTHER" id="PTHR30004">
    <property type="entry name" value="4-HYDROXYTHREONINE-4-PHOSPHATE DEHYDROGENASE"/>
    <property type="match status" value="1"/>
</dbReference>
<dbReference type="GO" id="GO:0000287">
    <property type="term" value="F:magnesium ion binding"/>
    <property type="evidence" value="ECO:0007669"/>
    <property type="project" value="UniProtKB-UniRule"/>
</dbReference>
<evidence type="ECO:0000256" key="1">
    <source>
        <dbReference type="ARBA" id="ARBA00022490"/>
    </source>
</evidence>
<dbReference type="Proteomes" id="UP000694001">
    <property type="component" value="Chromosome"/>
</dbReference>
<dbReference type="AlphaFoldDB" id="A0A975YIJ8"/>
<dbReference type="GO" id="GO:0050570">
    <property type="term" value="F:4-hydroxythreonine-4-phosphate dehydrogenase activity"/>
    <property type="evidence" value="ECO:0007669"/>
    <property type="project" value="UniProtKB-UniRule"/>
</dbReference>
<keyword evidence="6 7" id="KW-0664">Pyridoxine biosynthesis</keyword>
<comment type="subunit">
    <text evidence="7">Homodimer.</text>
</comment>
<dbReference type="NCBIfam" id="TIGR00557">
    <property type="entry name" value="pdxA"/>
    <property type="match status" value="1"/>
</dbReference>
<evidence type="ECO:0000256" key="5">
    <source>
        <dbReference type="ARBA" id="ARBA00023027"/>
    </source>
</evidence>
<dbReference type="GO" id="GO:0050897">
    <property type="term" value="F:cobalt ion binding"/>
    <property type="evidence" value="ECO:0007669"/>
    <property type="project" value="UniProtKB-UniRule"/>
</dbReference>
<sequence length="334" mass="33990">MSVPPLALTMGDPAGIGPELTLAAWERLRGGHPFAVIADPDHLAALAASLGWEVPVRAVETLAEAASIFPTALPVLPEPLPTPAVPGRPDPAHAEAIVSSVRRAVALARAGAAAAVVTNPLAKTTLLEAGIGHAGHTLWLKELAGGGTPVMMLAGPMLRAVPVTVHIPLAEVPRALSRAAIVTAGRVAAASLASDFGLTAPRLAVAALNPHAGESGTVGREEIEVIVPAIEELRAEGIDATGPHPADSLFHAAARATYDAVLCMYHDQALIPVKALDFAHAVNVTLGLPIVRTSPDHGTAYGLAGRGVADATSLIAALTLAALIAARRSERQAV</sequence>
<dbReference type="GO" id="GO:0008615">
    <property type="term" value="P:pyridoxine biosynthetic process"/>
    <property type="evidence" value="ECO:0007669"/>
    <property type="project" value="UniProtKB-UniRule"/>
</dbReference>
<evidence type="ECO:0000256" key="4">
    <source>
        <dbReference type="ARBA" id="ARBA00023002"/>
    </source>
</evidence>
<feature type="binding site" evidence="7">
    <location>
        <position position="274"/>
    </location>
    <ligand>
        <name>substrate</name>
    </ligand>
</feature>
<dbReference type="HAMAP" id="MF_00536">
    <property type="entry name" value="PdxA"/>
    <property type="match status" value="1"/>
</dbReference>
<feature type="binding site" evidence="7">
    <location>
        <position position="136"/>
    </location>
    <ligand>
        <name>substrate</name>
    </ligand>
</feature>
<evidence type="ECO:0000256" key="6">
    <source>
        <dbReference type="ARBA" id="ARBA00023096"/>
    </source>
</evidence>
<evidence type="ECO:0000313" key="8">
    <source>
        <dbReference type="EMBL" id="QXM23467.1"/>
    </source>
</evidence>
<feature type="binding site" evidence="7">
    <location>
        <position position="283"/>
    </location>
    <ligand>
        <name>substrate</name>
    </ligand>
</feature>
<gene>
    <name evidence="7 8" type="primary">pdxA</name>
    <name evidence="8" type="ORF">KO353_08970</name>
</gene>
<dbReference type="EC" id="1.1.1.262" evidence="7"/>
<dbReference type="Pfam" id="PF04166">
    <property type="entry name" value="PdxA"/>
    <property type="match status" value="1"/>
</dbReference>